<gene>
    <name evidence="2" type="ORF">PGLA1383_LOCUS36159</name>
</gene>
<proteinExistence type="predicted"/>
<protein>
    <submittedName>
        <fullName evidence="2">Uncharacterized protein</fullName>
    </submittedName>
</protein>
<feature type="compositionally biased region" description="Pro residues" evidence="1">
    <location>
        <begin position="29"/>
        <end position="46"/>
    </location>
</feature>
<dbReference type="EMBL" id="CAJNNV010026578">
    <property type="protein sequence ID" value="CAE8618543.1"/>
    <property type="molecule type" value="Genomic_DNA"/>
</dbReference>
<reference evidence="2" key="1">
    <citation type="submission" date="2021-02" db="EMBL/GenBank/DDBJ databases">
        <authorList>
            <person name="Dougan E. K."/>
            <person name="Rhodes N."/>
            <person name="Thang M."/>
            <person name="Chan C."/>
        </authorList>
    </citation>
    <scope>NUCLEOTIDE SEQUENCE</scope>
</reference>
<feature type="compositionally biased region" description="Polar residues" evidence="1">
    <location>
        <begin position="1"/>
        <end position="12"/>
    </location>
</feature>
<keyword evidence="3" id="KW-1185">Reference proteome</keyword>
<feature type="region of interest" description="Disordered" evidence="1">
    <location>
        <begin position="576"/>
        <end position="610"/>
    </location>
</feature>
<evidence type="ECO:0000313" key="2">
    <source>
        <dbReference type="EMBL" id="CAE8618543.1"/>
    </source>
</evidence>
<feature type="region of interest" description="Disordered" evidence="1">
    <location>
        <begin position="142"/>
        <end position="162"/>
    </location>
</feature>
<organism evidence="2 3">
    <name type="scientific">Polarella glacialis</name>
    <name type="common">Dinoflagellate</name>
    <dbReference type="NCBI Taxonomy" id="89957"/>
    <lineage>
        <taxon>Eukaryota</taxon>
        <taxon>Sar</taxon>
        <taxon>Alveolata</taxon>
        <taxon>Dinophyceae</taxon>
        <taxon>Suessiales</taxon>
        <taxon>Suessiaceae</taxon>
        <taxon>Polarella</taxon>
    </lineage>
</organism>
<feature type="compositionally biased region" description="Pro residues" evidence="1">
    <location>
        <begin position="576"/>
        <end position="593"/>
    </location>
</feature>
<dbReference type="AlphaFoldDB" id="A0A813FWZ2"/>
<comment type="caution">
    <text evidence="2">The sequence shown here is derived from an EMBL/GenBank/DDBJ whole genome shotgun (WGS) entry which is preliminary data.</text>
</comment>
<evidence type="ECO:0000256" key="1">
    <source>
        <dbReference type="SAM" id="MobiDB-lite"/>
    </source>
</evidence>
<sequence length="1096" mass="120917">MARGQSALQAPLQQMTMPQTAMQQVPWAQGPPQPGSPVLTPVPTPTYTPMAMDARGMASPTTAGQWPQPGSGMMSPVGSSSSSQAAFVIPPPPPPLPKPREPAPSISTNWPGAKKSSASAMRRQRRRRSAALSVALQLANNGKGEGAHRPAVAAPKRHPGKTRDYDNMVEDWEARTVLLVKFLRFLYECNLQLIQADRKVHPDRKRTGREQSETLLSEFRVSQPVQLVIPDGLQVMFRHHLYGPEFLVLVARYVACVQWPQLGNNVQGADPGITWAEMLIDFMVATQTRPPRNNSQLQSRKQTQYQLCDAHNTLYQPQFASEIKMFTRAVQDVLEKTGHVRRAVAAAQAQTAIDVQASRDIRSFFGSSRTSKATAGVATLVHCHEVFIALPDLQQVLRSAGLQDLSNGHCSHIVCADTCESETASNTDQQDNDSCALVEQRPYRLVSRIMLESLATKMSAKLDAKITELQRYEMSSHPVLVTSAAKGGRGPSAFSNFQGKKKAASNPEPDRTDYFGDRSGDDSDTTLEWNGAESLTYRTIRGYKPDPVRPNPWSQYPKVGDPPPTNPCRTMIFGDTPPPDQLPTPLPGTPPRPTHVAAQETPAQRLEREDVSTAKKRWDDLMFDPDASISQLFPELASPTFSRHRLNPRKEESHIDDLRKSVRENGVVPGVRGEPYKLDPSNPHLAATFKRGLTVRKLLRLTPPSVLLHIVDKNNEYHHIASGTSFLSLLEKVPVAEAQWMIYRKKCCTFTSKQPEYEIEYKKFIEGNFNFRSYDFFRSVMKPLFHKLHKVKAFDMMKTMLQRDCQWNDIRLKPVEDVLVTVSTILNWMIAEYGGGCWPEEMFAIVVVELIRMSVPLRGHGDETPFLLGIKSNSCFLEVLTTPMGMSKVVTTANSQKSRTTAAAKCEKAAAKAKGKAAKAKPKASARAVASPLLNAEQAAVVSVEQPICAEVLEADGVGRMKTFADDLVFSILHACSSTDLALKTRAVRAGVQFALLGSVTIPVRGVSSVVRLWSKLRPSIQTLIRARNPMDGSSSEAVLDNIVDDSCATIDINYFGMDAHPVFKKVLRDILGICSCVGTAGGPAREGGHDFEHRA</sequence>
<feature type="compositionally biased region" description="Low complexity" evidence="1">
    <location>
        <begin position="13"/>
        <end position="24"/>
    </location>
</feature>
<feature type="compositionally biased region" description="Low complexity" evidence="1">
    <location>
        <begin position="67"/>
        <end position="84"/>
    </location>
</feature>
<feature type="region of interest" description="Disordered" evidence="1">
    <location>
        <begin position="486"/>
        <end position="527"/>
    </location>
</feature>
<name>A0A813FWZ2_POLGL</name>
<feature type="region of interest" description="Disordered" evidence="1">
    <location>
        <begin position="1"/>
        <end position="125"/>
    </location>
</feature>
<feature type="compositionally biased region" description="Basic and acidic residues" evidence="1">
    <location>
        <begin position="508"/>
        <end position="521"/>
    </location>
</feature>
<dbReference type="Proteomes" id="UP000654075">
    <property type="component" value="Unassembled WGS sequence"/>
</dbReference>
<accession>A0A813FWZ2</accession>
<evidence type="ECO:0000313" key="3">
    <source>
        <dbReference type="Proteomes" id="UP000654075"/>
    </source>
</evidence>